<name>A0AAD5UZQ0_9APHY</name>
<evidence type="ECO:0000256" key="1">
    <source>
        <dbReference type="SAM" id="MobiDB-lite"/>
    </source>
</evidence>
<protein>
    <submittedName>
        <fullName evidence="2">Uncharacterized protein</fullName>
    </submittedName>
</protein>
<evidence type="ECO:0000313" key="3">
    <source>
        <dbReference type="Proteomes" id="UP001212997"/>
    </source>
</evidence>
<dbReference type="Proteomes" id="UP001212997">
    <property type="component" value="Unassembled WGS sequence"/>
</dbReference>
<organism evidence="2 3">
    <name type="scientific">Meripilus lineatus</name>
    <dbReference type="NCBI Taxonomy" id="2056292"/>
    <lineage>
        <taxon>Eukaryota</taxon>
        <taxon>Fungi</taxon>
        <taxon>Dikarya</taxon>
        <taxon>Basidiomycota</taxon>
        <taxon>Agaricomycotina</taxon>
        <taxon>Agaricomycetes</taxon>
        <taxon>Polyporales</taxon>
        <taxon>Meripilaceae</taxon>
        <taxon>Meripilus</taxon>
    </lineage>
</organism>
<gene>
    <name evidence="2" type="ORF">NLI96_g7077</name>
</gene>
<proteinExistence type="predicted"/>
<accession>A0AAD5UZQ0</accession>
<feature type="compositionally biased region" description="Acidic residues" evidence="1">
    <location>
        <begin position="283"/>
        <end position="295"/>
    </location>
</feature>
<reference evidence="2" key="1">
    <citation type="submission" date="2022-07" db="EMBL/GenBank/DDBJ databases">
        <title>Genome Sequence of Physisporinus lineatus.</title>
        <authorList>
            <person name="Buettner E."/>
        </authorList>
    </citation>
    <scope>NUCLEOTIDE SEQUENCE</scope>
    <source>
        <strain evidence="2">VT162</strain>
    </source>
</reference>
<dbReference type="EMBL" id="JANAWD010000280">
    <property type="protein sequence ID" value="KAJ3482297.1"/>
    <property type="molecule type" value="Genomic_DNA"/>
</dbReference>
<comment type="caution">
    <text evidence="2">The sequence shown here is derived from an EMBL/GenBank/DDBJ whole genome shotgun (WGS) entry which is preliminary data.</text>
</comment>
<sequence length="313" mass="34694">MSHLLAATGTLVKYLWSEELTSLLEATEVGGRDDQDWVPRDEADLQNWAFLGRKVGSYDRTRRQALMYIETGANTTPTQVSVRIQGFVERATLSTLGNWQGEWSSETHAPKAIQSIILGPGKHGLTAFTEQRKAIGLVRDFILSRLGSATASEGEPNSLKLQRRVFSRVRQGEEYVQLARSEDPSGDAAKIRAHWAVSSRMEIGRRTEEGKIVRCPSYLIRPGDFVDAIVVFDIATYGTGKGTECQVHLALEQLVRIQARKEKGNEPMASKERLIMKGFNFEDSVDDDDEGVDMEGESKGAGEQDIEVDMASA</sequence>
<keyword evidence="3" id="KW-1185">Reference proteome</keyword>
<dbReference type="AlphaFoldDB" id="A0AAD5UZQ0"/>
<feature type="region of interest" description="Disordered" evidence="1">
    <location>
        <begin position="282"/>
        <end position="313"/>
    </location>
</feature>
<feature type="compositionally biased region" description="Acidic residues" evidence="1">
    <location>
        <begin position="304"/>
        <end position="313"/>
    </location>
</feature>
<evidence type="ECO:0000313" key="2">
    <source>
        <dbReference type="EMBL" id="KAJ3482297.1"/>
    </source>
</evidence>